<dbReference type="Proteomes" id="UP000192708">
    <property type="component" value="Unassembled WGS sequence"/>
</dbReference>
<reference evidence="4 5" key="1">
    <citation type="submission" date="2017-04" db="EMBL/GenBank/DDBJ databases">
        <authorList>
            <person name="Afonso C.L."/>
            <person name="Miller P.J."/>
            <person name="Scott M.A."/>
            <person name="Spackman E."/>
            <person name="Goraichik I."/>
            <person name="Dimitrov K.M."/>
            <person name="Suarez D.L."/>
            <person name="Swayne D.E."/>
        </authorList>
    </citation>
    <scope>NUCLEOTIDE SEQUENCE [LARGE SCALE GENOMIC DNA]</scope>
    <source>
        <strain evidence="4 5">VK13</strain>
    </source>
</reference>
<dbReference type="InterPro" id="IPR001537">
    <property type="entry name" value="SpoU_MeTrfase"/>
</dbReference>
<dbReference type="Gene3D" id="3.40.1280.10">
    <property type="match status" value="1"/>
</dbReference>
<dbReference type="GO" id="GO:0008173">
    <property type="term" value="F:RNA methyltransferase activity"/>
    <property type="evidence" value="ECO:0007669"/>
    <property type="project" value="InterPro"/>
</dbReference>
<sequence length="284" mass="31320">MNYDLHSFFKVIQSKSNDSIKELIIHQEGGSKANKLRKETGLALIEGIHLLDSWVKSQHLNQIQAIYTTATGLEHPEIKNLLQVVIEYFQDTGTKFPELVMLDEGLQKFVTLMPEAPLLQCLLKIPSVVEINYAEDMVVLDSIQDAGNVGTILRTCAAAGFKQIICSKGTAAAWSNKVLRAGMGAHANLKIIEGITPYQLLAELEIPLLCSQLENASSLYEISEKLKTPLAWVFGNEGQGVSREFQQDGFGVKIPQVESVESLNVSAAAAVALFETRRVRLMHN</sequence>
<evidence type="ECO:0000313" key="4">
    <source>
        <dbReference type="EMBL" id="SMC46007.1"/>
    </source>
</evidence>
<keyword evidence="1 4" id="KW-0489">Methyltransferase</keyword>
<dbReference type="GO" id="GO:0032259">
    <property type="term" value="P:methylation"/>
    <property type="evidence" value="ECO:0007669"/>
    <property type="project" value="UniProtKB-KW"/>
</dbReference>
<feature type="domain" description="tRNA/rRNA methyltransferase SpoU type" evidence="3">
    <location>
        <begin position="138"/>
        <end position="274"/>
    </location>
</feature>
<dbReference type="InterPro" id="IPR051259">
    <property type="entry name" value="rRNA_Methyltransferase"/>
</dbReference>
<dbReference type="STRING" id="1938817.SAMN06296008_10517"/>
<evidence type="ECO:0000259" key="3">
    <source>
        <dbReference type="Pfam" id="PF00588"/>
    </source>
</evidence>
<dbReference type="InterPro" id="IPR029028">
    <property type="entry name" value="Alpha/beta_knot_MTases"/>
</dbReference>
<dbReference type="AlphaFoldDB" id="A0A1W1ZCA9"/>
<evidence type="ECO:0000256" key="1">
    <source>
        <dbReference type="ARBA" id="ARBA00022603"/>
    </source>
</evidence>
<proteinExistence type="predicted"/>
<organism evidence="4 5">
    <name type="scientific">Polynucleobacter kasalickyi</name>
    <dbReference type="NCBI Taxonomy" id="1938817"/>
    <lineage>
        <taxon>Bacteria</taxon>
        <taxon>Pseudomonadati</taxon>
        <taxon>Pseudomonadota</taxon>
        <taxon>Betaproteobacteria</taxon>
        <taxon>Burkholderiales</taxon>
        <taxon>Burkholderiaceae</taxon>
        <taxon>Polynucleobacter</taxon>
    </lineage>
</organism>
<protein>
    <submittedName>
        <fullName evidence="4">RNA methyltransferase, TrmH family</fullName>
    </submittedName>
</protein>
<dbReference type="SUPFAM" id="SSF75217">
    <property type="entry name" value="alpha/beta knot"/>
    <property type="match status" value="1"/>
</dbReference>
<keyword evidence="5" id="KW-1185">Reference proteome</keyword>
<evidence type="ECO:0000256" key="2">
    <source>
        <dbReference type="ARBA" id="ARBA00022679"/>
    </source>
</evidence>
<dbReference type="GO" id="GO:0006396">
    <property type="term" value="P:RNA processing"/>
    <property type="evidence" value="ECO:0007669"/>
    <property type="project" value="InterPro"/>
</dbReference>
<gene>
    <name evidence="4" type="ORF">SAMN06296008_10517</name>
</gene>
<dbReference type="Pfam" id="PF00588">
    <property type="entry name" value="SpoU_methylase"/>
    <property type="match status" value="1"/>
</dbReference>
<dbReference type="PANTHER" id="PTHR43191:SF2">
    <property type="entry name" value="RRNA METHYLTRANSFERASE 3, MITOCHONDRIAL"/>
    <property type="match status" value="1"/>
</dbReference>
<dbReference type="EMBL" id="FWXJ01000005">
    <property type="protein sequence ID" value="SMC46007.1"/>
    <property type="molecule type" value="Genomic_DNA"/>
</dbReference>
<keyword evidence="2 4" id="KW-0808">Transferase</keyword>
<dbReference type="GO" id="GO:0003723">
    <property type="term" value="F:RNA binding"/>
    <property type="evidence" value="ECO:0007669"/>
    <property type="project" value="InterPro"/>
</dbReference>
<dbReference type="InterPro" id="IPR029026">
    <property type="entry name" value="tRNA_m1G_MTases_N"/>
</dbReference>
<accession>A0A1W1ZCA9</accession>
<dbReference type="PANTHER" id="PTHR43191">
    <property type="entry name" value="RRNA METHYLTRANSFERASE 3"/>
    <property type="match status" value="1"/>
</dbReference>
<dbReference type="CDD" id="cd18095">
    <property type="entry name" value="SpoU-like_rRNA-MTase"/>
    <property type="match status" value="1"/>
</dbReference>
<evidence type="ECO:0000313" key="5">
    <source>
        <dbReference type="Proteomes" id="UP000192708"/>
    </source>
</evidence>
<name>A0A1W1ZCA9_9BURK</name>